<name>A0A917DVA1_9SPHN</name>
<dbReference type="Proteomes" id="UP000612349">
    <property type="component" value="Unassembled WGS sequence"/>
</dbReference>
<evidence type="ECO:0000313" key="2">
    <source>
        <dbReference type="Proteomes" id="UP000612349"/>
    </source>
</evidence>
<keyword evidence="2" id="KW-1185">Reference proteome</keyword>
<proteinExistence type="predicted"/>
<organism evidence="1 2">
    <name type="scientific">Croceicoccus mobilis</name>
    <dbReference type="NCBI Taxonomy" id="1703339"/>
    <lineage>
        <taxon>Bacteria</taxon>
        <taxon>Pseudomonadati</taxon>
        <taxon>Pseudomonadota</taxon>
        <taxon>Alphaproteobacteria</taxon>
        <taxon>Sphingomonadales</taxon>
        <taxon>Erythrobacteraceae</taxon>
        <taxon>Croceicoccus</taxon>
    </lineage>
</organism>
<evidence type="ECO:0000313" key="1">
    <source>
        <dbReference type="EMBL" id="GGD73889.1"/>
    </source>
</evidence>
<sequence>MTTIRHLIAGFVGGEISPMLSGRVDLDIYPYALEKCENFVPVNEGPIVKAPGFEYIRDADDASRWLSAFRFSITQEYVLEWSEQKLRLFTNGGRIESAPGVPVEVAVPYAAAEAPFLSFQQSYDRLYIDHAGYAPAALLRTGATSFSHAYSALKNGPFLDQNTDEAKTVTVSATTGSGITITANSAIFEAGHVGALIEIEAKDYSDVPAWEPGMKGVSIGDKVRSDGKVYQAATAGTTGSVVPTHGEGAAWDGSNKNDLVNDKGPYGIKWTFLYERQGVVEITAVASGTSATGTVQKRLADSLTSVPSYRWAHQAFSNAQGWPSLVLHWAGRQIHVKDFDIVGSVVGDYGGGTVNFSARTNSGSVETDLAFRRTLSAEDPPLWIAGDRKAMILGTASRELAVSAVNPNAALSGENISAEPQSFYGSEQIAPVQVGAQTIFVERGGRRLRSANYDFSSDRYRADDITASARHITAGGLVQLAYQRIPYALVYAVRADGQLIVHPDTRLDMKGFARRVLGGDARALSAVSVVGADGKTDELWLLVERTRADGVKKEIWRQTAWRELGDDAADSFYVDGGVRIAATGGQTHFSGLVHLAGKSIAALRNGAVVNGLTVSSAGELDVPNAPADDYTLIVGLPYTATAITLPPERQLRDGTMQGRIQRLVKVVARVLETFGLKAGSPGGYDPQYLLDRNPADGMNAPVRLFSGDTSGPVDAQHDRKGQVIYTSADPLPAIIASTILKIDVDDRDA</sequence>
<dbReference type="OrthoDB" id="5438497at2"/>
<accession>A0A917DVA1</accession>
<comment type="caution">
    <text evidence="1">The sequence shown here is derived from an EMBL/GenBank/DDBJ whole genome shotgun (WGS) entry which is preliminary data.</text>
</comment>
<protein>
    <submittedName>
        <fullName evidence="1">Uncharacterized protein</fullName>
    </submittedName>
</protein>
<dbReference type="AlphaFoldDB" id="A0A917DVA1"/>
<dbReference type="EMBL" id="BMIP01000005">
    <property type="protein sequence ID" value="GGD73889.1"/>
    <property type="molecule type" value="Genomic_DNA"/>
</dbReference>
<reference evidence="1" key="1">
    <citation type="journal article" date="2014" name="Int. J. Syst. Evol. Microbiol.">
        <title>Complete genome sequence of Corynebacterium casei LMG S-19264T (=DSM 44701T), isolated from a smear-ripened cheese.</title>
        <authorList>
            <consortium name="US DOE Joint Genome Institute (JGI-PGF)"/>
            <person name="Walter F."/>
            <person name="Albersmeier A."/>
            <person name="Kalinowski J."/>
            <person name="Ruckert C."/>
        </authorList>
    </citation>
    <scope>NUCLEOTIDE SEQUENCE</scope>
    <source>
        <strain evidence="1">CGMCC 1.15360</strain>
    </source>
</reference>
<gene>
    <name evidence="1" type="ORF">GCM10010990_24390</name>
</gene>
<dbReference type="RefSeq" id="WP_066777111.1">
    <property type="nucleotide sequence ID" value="NZ_BMIP01000005.1"/>
</dbReference>
<reference evidence="1" key="2">
    <citation type="submission" date="2020-09" db="EMBL/GenBank/DDBJ databases">
        <authorList>
            <person name="Sun Q."/>
            <person name="Zhou Y."/>
        </authorList>
    </citation>
    <scope>NUCLEOTIDE SEQUENCE</scope>
    <source>
        <strain evidence="1">CGMCC 1.15360</strain>
    </source>
</reference>